<keyword evidence="14" id="KW-1185">Reference proteome</keyword>
<dbReference type="PROSITE" id="PS51038">
    <property type="entry name" value="BAH"/>
    <property type="match status" value="1"/>
</dbReference>
<evidence type="ECO:0000256" key="2">
    <source>
        <dbReference type="ARBA" id="ARBA00022603"/>
    </source>
</evidence>
<organism evidence="13 14">
    <name type="scientific">Blomia tropicalis</name>
    <name type="common">Mite</name>
    <dbReference type="NCBI Taxonomy" id="40697"/>
    <lineage>
        <taxon>Eukaryota</taxon>
        <taxon>Metazoa</taxon>
        <taxon>Ecdysozoa</taxon>
        <taxon>Arthropoda</taxon>
        <taxon>Chelicerata</taxon>
        <taxon>Arachnida</taxon>
        <taxon>Acari</taxon>
        <taxon>Acariformes</taxon>
        <taxon>Sarcoptiformes</taxon>
        <taxon>Astigmata</taxon>
        <taxon>Glycyphagoidea</taxon>
        <taxon>Echimyopodidae</taxon>
        <taxon>Blomia</taxon>
    </lineage>
</organism>
<dbReference type="Pfam" id="PF14813">
    <property type="entry name" value="NADH_B2"/>
    <property type="match status" value="1"/>
</dbReference>
<dbReference type="SUPFAM" id="SSF53335">
    <property type="entry name" value="S-adenosyl-L-methionine-dependent methyltransferases"/>
    <property type="match status" value="1"/>
</dbReference>
<dbReference type="InterPro" id="IPR026627">
    <property type="entry name" value="NDUFB2_animal"/>
</dbReference>
<feature type="active site" evidence="8 9">
    <location>
        <position position="698"/>
    </location>
</feature>
<dbReference type="GO" id="GO:0045271">
    <property type="term" value="C:respiratory chain complex I"/>
    <property type="evidence" value="ECO:0007669"/>
    <property type="project" value="InterPro"/>
</dbReference>
<evidence type="ECO:0000256" key="7">
    <source>
        <dbReference type="ARBA" id="ARBA00023242"/>
    </source>
</evidence>
<dbReference type="GO" id="GO:0003886">
    <property type="term" value="F:DNA (cytosine-5-)-methyltransferase activity"/>
    <property type="evidence" value="ECO:0007669"/>
    <property type="project" value="UniProtKB-EC"/>
</dbReference>
<evidence type="ECO:0000256" key="9">
    <source>
        <dbReference type="PROSITE-ProRule" id="PRU01016"/>
    </source>
</evidence>
<keyword evidence="3 9" id="KW-0808">Transferase</keyword>
<comment type="catalytic activity">
    <reaction evidence="11">
        <text>a 2'-deoxycytidine in DNA + S-adenosyl-L-methionine = a 5-methyl-2'-deoxycytidine in DNA + S-adenosyl-L-homocysteine + H(+)</text>
        <dbReference type="Rhea" id="RHEA:13681"/>
        <dbReference type="Rhea" id="RHEA-COMP:11369"/>
        <dbReference type="Rhea" id="RHEA-COMP:11370"/>
        <dbReference type="ChEBI" id="CHEBI:15378"/>
        <dbReference type="ChEBI" id="CHEBI:57856"/>
        <dbReference type="ChEBI" id="CHEBI:59789"/>
        <dbReference type="ChEBI" id="CHEBI:85452"/>
        <dbReference type="ChEBI" id="CHEBI:85454"/>
        <dbReference type="EC" id="2.1.1.37"/>
    </reaction>
</comment>
<keyword evidence="2 9" id="KW-0489">Methyltransferase</keyword>
<evidence type="ECO:0000256" key="3">
    <source>
        <dbReference type="ARBA" id="ARBA00022679"/>
    </source>
</evidence>
<comment type="caution">
    <text evidence="13">The sequence shown here is derived from an EMBL/GenBank/DDBJ whole genome shotgun (WGS) entry which is preliminary data.</text>
</comment>
<dbReference type="NCBIfam" id="TIGR00675">
    <property type="entry name" value="dcm"/>
    <property type="match status" value="1"/>
</dbReference>
<dbReference type="InterPro" id="IPR050390">
    <property type="entry name" value="C5-Methyltransferase"/>
</dbReference>
<dbReference type="Pfam" id="PF01426">
    <property type="entry name" value="BAH"/>
    <property type="match status" value="1"/>
</dbReference>
<dbReference type="InterPro" id="IPR029063">
    <property type="entry name" value="SAM-dependent_MTases_sf"/>
</dbReference>
<dbReference type="OMA" id="CKEMAPL"/>
<dbReference type="PANTHER" id="PTHR10629:SF52">
    <property type="entry name" value="DNA (CYTOSINE-5)-METHYLTRANSFERASE 1"/>
    <property type="match status" value="1"/>
</dbReference>
<dbReference type="Gene3D" id="1.10.10.2230">
    <property type="match status" value="1"/>
</dbReference>
<dbReference type="Proteomes" id="UP001142055">
    <property type="component" value="Chromosome 3"/>
</dbReference>
<dbReference type="GO" id="GO:0003677">
    <property type="term" value="F:DNA binding"/>
    <property type="evidence" value="ECO:0007669"/>
    <property type="project" value="UniProtKB-KW"/>
</dbReference>
<evidence type="ECO:0000256" key="8">
    <source>
        <dbReference type="PIRSR" id="PIRSR037404-1"/>
    </source>
</evidence>
<protein>
    <recommendedName>
        <fullName evidence="11">Cytosine-specific methyltransferase</fullName>
        <ecNumber evidence="11">2.1.1.37</ecNumber>
    </recommendedName>
</protein>
<evidence type="ECO:0000256" key="1">
    <source>
        <dbReference type="ARBA" id="ARBA00004123"/>
    </source>
</evidence>
<keyword evidence="7" id="KW-0539">Nucleus</keyword>
<dbReference type="InterPro" id="IPR001525">
    <property type="entry name" value="C5_MeTfrase"/>
</dbReference>
<dbReference type="Gene3D" id="2.30.30.490">
    <property type="match status" value="2"/>
</dbReference>
<dbReference type="Pfam" id="PF12047">
    <property type="entry name" value="DNMT1-RFD"/>
    <property type="match status" value="1"/>
</dbReference>
<dbReference type="GO" id="GO:0032259">
    <property type="term" value="P:methylation"/>
    <property type="evidence" value="ECO:0007669"/>
    <property type="project" value="UniProtKB-KW"/>
</dbReference>
<comment type="similarity">
    <text evidence="9 10">Belongs to the class I-like SAM-binding methyltransferase superfamily. C5-methyltransferase family.</text>
</comment>
<dbReference type="GO" id="GO:0006346">
    <property type="term" value="P:DNA methylation-dependent constitutive heterochromatin formation"/>
    <property type="evidence" value="ECO:0007669"/>
    <property type="project" value="InterPro"/>
</dbReference>
<dbReference type="InterPro" id="IPR018117">
    <property type="entry name" value="C5_DNA_meth_AS"/>
</dbReference>
<dbReference type="EC" id="2.1.1.37" evidence="11"/>
<sequence length="1165" mass="135917">MSNRKRARMSLSNCVHCSNSDSLDEVIAIVDPKIHSTQLIDQDEMQFNLDQFIIHTKHGHCSLEDGLIEKGDQVFVCGLIYKLIDTNSTNSLPAHLIGPISEWWFAGFDGGNDLLVGIQSNYATYLLRRPHPTYKNQFQRLHSKMYVTKCVIECLSQNPFVNFDELMLTIEHRYVNFDYELFLGSLQFVLRQIYNYDQYADQDDIKLCNTLAYQTLQRLSGTSVLLNDPKNIFRDNTTKCLIRKHNFTGHINSPASEKLFTSIYKDIVDHMRNTSKSNELDITKSKQQWIPGEFVQFEMDHKICYGKIIQTIESHTSHINLLCPGNETMLGEASLKNYLYFTKMCFNTNENITMIPIEVQVGTSFDNIIHSPENGFICTMLYDQENGSFETLPIQEEPAICFGCKLKEYYIPILKQNKLNCYEVAYREMYIRQGDFVCFDAQLDIPIYDYYKTNNEFEYHSYDEQLYPEKYRKEFSKDHNKGHYHLTDLAKCLYIGLIEEIIPNNGDINVRISLFYRPQNVLPDYDKFLQSDLNLVYWSNRTFELDVRCIRSKCSLVYSDSLDCDIYTEPKLFYFNLCYDHINQTLYEPSVELKRRFAFNQTMNNQQQYRRRQLRILDIFSGCGGLSYGFKQMASTMCAIENDQSAAESFRRNYQSALVLNSDANVILDQLINGTDHFITGNLPKKGSFDFIIGGPPCQGFSGMNRFSSSEYSMFKSSMIACFLNYVEYYQPNYVLLENVRNLALYKDSLILKIICSFLIRLGYQIRTTIIQAGEYGVPQNRRRLFIMAARMSVMLPDFPSPTHVFAGKHCNCSIKVDGKIIGKVRNKSNGIFRMISIEDAIRDLPTLVNFDDKKVEYVSDQTKILHYQRIMRKHSSNLLQDHHCKQLNELNLERIRRIPHFPGSDWRDLPNIEIKLNNGIQLKKLEYLYVDSQNGSRRGVCSCITKGKCVAKDRQENTLIPWCLVHTANRRNHWPGLYGRLVWKGYFSTIVTNPDPISIQGKVIHPEQDRVLSVREIARSQGFPDHFILCGNVDEKYRQIGNAVPPIISTCIAHQIFKWKHNQFEWSKMRQLINLGRLASKQRILFNRTPLQIKNRFSSHYVGYRELNYEPGRVHQKLLAEFLAGVMYWWIGWHFMTDWRHLIGEFILPQRSEWTDEELGIPQD</sequence>
<name>A0A9Q0M3S7_BLOTA</name>
<dbReference type="GO" id="GO:0005743">
    <property type="term" value="C:mitochondrial inner membrane"/>
    <property type="evidence" value="ECO:0007669"/>
    <property type="project" value="InterPro"/>
</dbReference>
<gene>
    <name evidence="13" type="ORF">RDWZM_009631</name>
</gene>
<keyword evidence="4 9" id="KW-0949">S-adenosyl-L-methionine</keyword>
<reference evidence="13" key="1">
    <citation type="submission" date="2022-12" db="EMBL/GenBank/DDBJ databases">
        <title>Genome assemblies of Blomia tropicalis.</title>
        <authorList>
            <person name="Cui Y."/>
        </authorList>
    </citation>
    <scope>NUCLEOTIDE SEQUENCE</scope>
    <source>
        <tissue evidence="13">Adult mites</tissue>
    </source>
</reference>
<keyword evidence="6" id="KW-0238">DNA-binding</keyword>
<evidence type="ECO:0000256" key="6">
    <source>
        <dbReference type="ARBA" id="ARBA00023125"/>
    </source>
</evidence>
<dbReference type="PANTHER" id="PTHR10629">
    <property type="entry name" value="CYTOSINE-SPECIFIC METHYLTRANSFERASE"/>
    <property type="match status" value="1"/>
</dbReference>
<dbReference type="Gene3D" id="3.40.50.150">
    <property type="entry name" value="Vaccinia Virus protein VP39"/>
    <property type="match status" value="1"/>
</dbReference>
<proteinExistence type="inferred from homology"/>
<evidence type="ECO:0000313" key="14">
    <source>
        <dbReference type="Proteomes" id="UP001142055"/>
    </source>
</evidence>
<dbReference type="FunFam" id="3.90.120.10:FF:000001">
    <property type="entry name" value="DNA (cytosine-5)-methyltransferase"/>
    <property type="match status" value="1"/>
</dbReference>
<dbReference type="Pfam" id="PF00145">
    <property type="entry name" value="DNA_methylase"/>
    <property type="match status" value="1"/>
</dbReference>
<evidence type="ECO:0000256" key="11">
    <source>
        <dbReference type="RuleBase" id="RU000417"/>
    </source>
</evidence>
<dbReference type="GO" id="GO:0044027">
    <property type="term" value="P:negative regulation of gene expression via chromosomal CpG island methylation"/>
    <property type="evidence" value="ECO:0007669"/>
    <property type="project" value="TreeGrafter"/>
</dbReference>
<evidence type="ECO:0000313" key="13">
    <source>
        <dbReference type="EMBL" id="KAJ6218474.1"/>
    </source>
</evidence>
<dbReference type="Gene3D" id="3.90.120.10">
    <property type="entry name" value="DNA Methylase, subunit A, domain 2"/>
    <property type="match status" value="1"/>
</dbReference>
<dbReference type="PIRSF" id="PIRSF037404">
    <property type="entry name" value="DNMT1"/>
    <property type="match status" value="1"/>
</dbReference>
<keyword evidence="5" id="KW-0677">Repeat</keyword>
<evidence type="ECO:0000256" key="10">
    <source>
        <dbReference type="RuleBase" id="RU000416"/>
    </source>
</evidence>
<dbReference type="GO" id="GO:0005634">
    <property type="term" value="C:nucleus"/>
    <property type="evidence" value="ECO:0007669"/>
    <property type="project" value="UniProtKB-SubCell"/>
</dbReference>
<dbReference type="InterPro" id="IPR022702">
    <property type="entry name" value="Cytosine_MeTrfase1_RFD"/>
</dbReference>
<feature type="domain" description="BAH" evidence="12">
    <location>
        <begin position="475"/>
        <end position="590"/>
    </location>
</feature>
<evidence type="ECO:0000256" key="5">
    <source>
        <dbReference type="ARBA" id="ARBA00022737"/>
    </source>
</evidence>
<dbReference type="PRINTS" id="PR00105">
    <property type="entry name" value="C5METTRFRASE"/>
</dbReference>
<comment type="subcellular location">
    <subcellularLocation>
        <location evidence="1">Nucleus</location>
    </subcellularLocation>
</comment>
<evidence type="ECO:0000259" key="12">
    <source>
        <dbReference type="PROSITE" id="PS51038"/>
    </source>
</evidence>
<dbReference type="InterPro" id="IPR001025">
    <property type="entry name" value="BAH_dom"/>
</dbReference>
<dbReference type="PROSITE" id="PS00094">
    <property type="entry name" value="C5_MTASE_1"/>
    <property type="match status" value="1"/>
</dbReference>
<dbReference type="AlphaFoldDB" id="A0A9Q0M3S7"/>
<dbReference type="InterPro" id="IPR043151">
    <property type="entry name" value="BAH_sf"/>
</dbReference>
<dbReference type="EMBL" id="JAPWDV010000003">
    <property type="protein sequence ID" value="KAJ6218474.1"/>
    <property type="molecule type" value="Genomic_DNA"/>
</dbReference>
<dbReference type="SMART" id="SM00439">
    <property type="entry name" value="BAH"/>
    <property type="match status" value="1"/>
</dbReference>
<dbReference type="GO" id="GO:0003682">
    <property type="term" value="F:chromatin binding"/>
    <property type="evidence" value="ECO:0007669"/>
    <property type="project" value="InterPro"/>
</dbReference>
<evidence type="ECO:0000256" key="4">
    <source>
        <dbReference type="ARBA" id="ARBA00022691"/>
    </source>
</evidence>
<accession>A0A9Q0M3S7</accession>
<dbReference type="PROSITE" id="PS51679">
    <property type="entry name" value="SAM_MT_C5"/>
    <property type="match status" value="1"/>
</dbReference>